<evidence type="ECO:0000256" key="1">
    <source>
        <dbReference type="SAM" id="Phobius"/>
    </source>
</evidence>
<reference evidence="3" key="1">
    <citation type="journal article" date="2019" name="Int. J. Syst. Evol. Microbiol.">
        <title>The Global Catalogue of Microorganisms (GCM) 10K type strain sequencing project: providing services to taxonomists for standard genome sequencing and annotation.</title>
        <authorList>
            <consortium name="The Broad Institute Genomics Platform"/>
            <consortium name="The Broad Institute Genome Sequencing Center for Infectious Disease"/>
            <person name="Wu L."/>
            <person name="Ma J."/>
        </authorList>
    </citation>
    <scope>NUCLEOTIDE SEQUENCE [LARGE SCALE GENOMIC DNA]</scope>
    <source>
        <strain evidence="3">JCM 16578</strain>
    </source>
</reference>
<proteinExistence type="predicted"/>
<keyword evidence="1" id="KW-1133">Transmembrane helix</keyword>
<evidence type="ECO:0000313" key="3">
    <source>
        <dbReference type="Proteomes" id="UP001501563"/>
    </source>
</evidence>
<keyword evidence="1" id="KW-0472">Membrane</keyword>
<comment type="caution">
    <text evidence="2">The sequence shown here is derived from an EMBL/GenBank/DDBJ whole genome shotgun (WGS) entry which is preliminary data.</text>
</comment>
<sequence>MIAGPEFNDGTVLEGCPGIRAGYTCDTVGMRWGVFGRGTRAPLAIAVGSLGVALAGGCSLVGETSDARRIDASPVRVHGVVDRAVPVKGGTTFRVSYRVEGRGFATEDLPVGQVAEPAIPTVGTTVCLEASAEHPETVRLCGQRYPGGDDMIPAEGLIVVAGTAGTLMVAGWILMVIRQNRRSVSAAHATDMTCAGTEA</sequence>
<dbReference type="RefSeq" id="WP_345550049.1">
    <property type="nucleotide sequence ID" value="NZ_BAAAZA010000010.1"/>
</dbReference>
<feature type="transmembrane region" description="Helical" evidence="1">
    <location>
        <begin position="156"/>
        <end position="177"/>
    </location>
</feature>
<keyword evidence="3" id="KW-1185">Reference proteome</keyword>
<evidence type="ECO:0008006" key="4">
    <source>
        <dbReference type="Google" id="ProtNLM"/>
    </source>
</evidence>
<evidence type="ECO:0000313" key="2">
    <source>
        <dbReference type="EMBL" id="GAA3872054.1"/>
    </source>
</evidence>
<name>A0ABP7KD32_9ACTN</name>
<accession>A0ABP7KD32</accession>
<gene>
    <name evidence="2" type="ORF">GCM10022207_41890</name>
</gene>
<keyword evidence="1" id="KW-0812">Transmembrane</keyword>
<dbReference type="EMBL" id="BAAAZA010000010">
    <property type="protein sequence ID" value="GAA3872054.1"/>
    <property type="molecule type" value="Genomic_DNA"/>
</dbReference>
<organism evidence="2 3">
    <name type="scientific">Streptomyces lannensis</name>
    <dbReference type="NCBI Taxonomy" id="766498"/>
    <lineage>
        <taxon>Bacteria</taxon>
        <taxon>Bacillati</taxon>
        <taxon>Actinomycetota</taxon>
        <taxon>Actinomycetes</taxon>
        <taxon>Kitasatosporales</taxon>
        <taxon>Streptomycetaceae</taxon>
        <taxon>Streptomyces</taxon>
    </lineage>
</organism>
<dbReference type="Proteomes" id="UP001501563">
    <property type="component" value="Unassembled WGS sequence"/>
</dbReference>
<protein>
    <recommendedName>
        <fullName evidence="4">Lipoprotein</fullName>
    </recommendedName>
</protein>